<dbReference type="GO" id="GO:0047372">
    <property type="term" value="F:monoacylglycerol lipase activity"/>
    <property type="evidence" value="ECO:0007669"/>
    <property type="project" value="TreeGrafter"/>
</dbReference>
<dbReference type="PROSITE" id="PS51635">
    <property type="entry name" value="PNPLA"/>
    <property type="match status" value="1"/>
</dbReference>
<dbReference type="GO" id="GO:0006629">
    <property type="term" value="P:lipid metabolic process"/>
    <property type="evidence" value="ECO:0007669"/>
    <property type="project" value="UniProtKB-KW"/>
</dbReference>
<evidence type="ECO:0000259" key="3">
    <source>
        <dbReference type="PROSITE" id="PS51635"/>
    </source>
</evidence>
<dbReference type="InterPro" id="IPR002641">
    <property type="entry name" value="PNPLA_dom"/>
</dbReference>
<dbReference type="InterPro" id="IPR016035">
    <property type="entry name" value="Acyl_Trfase/lysoPLipase"/>
</dbReference>
<dbReference type="Gene3D" id="3.40.1090.10">
    <property type="entry name" value="Cytosolic phospholipase A2 catalytic domain"/>
    <property type="match status" value="1"/>
</dbReference>
<feature type="non-terminal residue" evidence="4">
    <location>
        <position position="1"/>
    </location>
</feature>
<organism evidence="4">
    <name type="scientific">marine sediment metagenome</name>
    <dbReference type="NCBI Taxonomy" id="412755"/>
    <lineage>
        <taxon>unclassified sequences</taxon>
        <taxon>metagenomes</taxon>
        <taxon>ecological metagenomes</taxon>
    </lineage>
</organism>
<dbReference type="GO" id="GO:0004620">
    <property type="term" value="F:phospholipase activity"/>
    <property type="evidence" value="ECO:0007669"/>
    <property type="project" value="TreeGrafter"/>
</dbReference>
<evidence type="ECO:0000313" key="4">
    <source>
        <dbReference type="EMBL" id="GAG37715.1"/>
    </source>
</evidence>
<sequence>LAGTSTGGILAASYAAPSDEDPTKPKFNADEVAGFYPKYGAQIFSRSTSHAIWTAGGVLGPKYDGTAIDKIFGPMMEGKTLKDTVVPVCLTSWCLKHRCVHLLESGKYSEVVHEYLKGLVTSSSEDIPILTAVKATTAAPTYFPTVKSGDHNLADGGVVSVNPSLIAGLQALKAHPEQDVIVLSIGTGRHDAPAVSYEESSKWGIAQWLETLIGTLFETNMLMTNVTMRLLEADDRFHYIRINVNLPPEL</sequence>
<proteinExistence type="inferred from homology"/>
<dbReference type="SUPFAM" id="SSF52151">
    <property type="entry name" value="FabD/lysophospholipase-like"/>
    <property type="match status" value="1"/>
</dbReference>
<feature type="non-terminal residue" evidence="4">
    <location>
        <position position="250"/>
    </location>
</feature>
<evidence type="ECO:0000256" key="1">
    <source>
        <dbReference type="ARBA" id="ARBA00010240"/>
    </source>
</evidence>
<dbReference type="PANTHER" id="PTHR32176:SF92">
    <property type="entry name" value="XYLOSE ISOMERASE"/>
    <property type="match status" value="1"/>
</dbReference>
<dbReference type="PANTHER" id="PTHR32176">
    <property type="entry name" value="XYLOSE ISOMERASE"/>
    <property type="match status" value="1"/>
</dbReference>
<reference evidence="4" key="1">
    <citation type="journal article" date="2014" name="Front. Microbiol.">
        <title>High frequency of phylogenetically diverse reductive dehalogenase-homologous genes in deep subseafloor sedimentary metagenomes.</title>
        <authorList>
            <person name="Kawai M."/>
            <person name="Futagami T."/>
            <person name="Toyoda A."/>
            <person name="Takaki Y."/>
            <person name="Nishi S."/>
            <person name="Hori S."/>
            <person name="Arai W."/>
            <person name="Tsubouchi T."/>
            <person name="Morono Y."/>
            <person name="Uchiyama I."/>
            <person name="Ito T."/>
            <person name="Fujiyama A."/>
            <person name="Inagaki F."/>
            <person name="Takami H."/>
        </authorList>
    </citation>
    <scope>NUCLEOTIDE SEQUENCE</scope>
    <source>
        <strain evidence="4">Expedition CK06-06</strain>
    </source>
</reference>
<keyword evidence="2" id="KW-0443">Lipid metabolism</keyword>
<dbReference type="Pfam" id="PF01734">
    <property type="entry name" value="Patatin"/>
    <property type="match status" value="1"/>
</dbReference>
<accession>X0X3X5</accession>
<name>X0X3X5_9ZZZZ</name>
<dbReference type="EMBL" id="BARS01043259">
    <property type="protein sequence ID" value="GAG37715.1"/>
    <property type="molecule type" value="Genomic_DNA"/>
</dbReference>
<evidence type="ECO:0000256" key="2">
    <source>
        <dbReference type="ARBA" id="ARBA00023098"/>
    </source>
</evidence>
<dbReference type="AlphaFoldDB" id="X0X3X5"/>
<comment type="caution">
    <text evidence="4">The sequence shown here is derived from an EMBL/GenBank/DDBJ whole genome shotgun (WGS) entry which is preliminary data.</text>
</comment>
<feature type="domain" description="PNPLA" evidence="3">
    <location>
        <begin position="1"/>
        <end position="168"/>
    </location>
</feature>
<comment type="similarity">
    <text evidence="1">Belongs to the patatin family.</text>
</comment>
<protein>
    <recommendedName>
        <fullName evidence="3">PNPLA domain-containing protein</fullName>
    </recommendedName>
</protein>
<gene>
    <name evidence="4" type="ORF">S01H1_65519</name>
</gene>